<dbReference type="PROSITE" id="PS00108">
    <property type="entry name" value="PROTEIN_KINASE_ST"/>
    <property type="match status" value="1"/>
</dbReference>
<dbReference type="GO" id="GO:0004674">
    <property type="term" value="F:protein serine/threonine kinase activity"/>
    <property type="evidence" value="ECO:0007669"/>
    <property type="project" value="UniProtKB-KW"/>
</dbReference>
<dbReference type="GO" id="GO:0061709">
    <property type="term" value="P:reticulophagy"/>
    <property type="evidence" value="ECO:0007669"/>
    <property type="project" value="TreeGrafter"/>
</dbReference>
<comment type="similarity">
    <text evidence="7">Belongs to the protein kinase superfamily.</text>
</comment>
<dbReference type="AlphaFoldDB" id="A0A0C9UJC0"/>
<dbReference type="PANTHER" id="PTHR24348:SF22">
    <property type="entry name" value="NON-SPECIFIC SERINE_THREONINE PROTEIN KINASE"/>
    <property type="match status" value="1"/>
</dbReference>
<dbReference type="GO" id="GO:0005829">
    <property type="term" value="C:cytosol"/>
    <property type="evidence" value="ECO:0007669"/>
    <property type="project" value="TreeGrafter"/>
</dbReference>
<evidence type="ECO:0000256" key="1">
    <source>
        <dbReference type="ARBA" id="ARBA00012513"/>
    </source>
</evidence>
<evidence type="ECO:0000256" key="8">
    <source>
        <dbReference type="SAM" id="MobiDB-lite"/>
    </source>
</evidence>
<dbReference type="PROSITE" id="PS50011">
    <property type="entry name" value="PROTEIN_KINASE_DOM"/>
    <property type="match status" value="1"/>
</dbReference>
<feature type="domain" description="Protein kinase" evidence="9">
    <location>
        <begin position="154"/>
        <end position="449"/>
    </location>
</feature>
<reference evidence="10 11" key="1">
    <citation type="submission" date="2014-06" db="EMBL/GenBank/DDBJ databases">
        <title>Evolutionary Origins and Diversification of the Mycorrhizal Mutualists.</title>
        <authorList>
            <consortium name="DOE Joint Genome Institute"/>
            <consortium name="Mycorrhizal Genomics Consortium"/>
            <person name="Kohler A."/>
            <person name="Kuo A."/>
            <person name="Nagy L.G."/>
            <person name="Floudas D."/>
            <person name="Copeland A."/>
            <person name="Barry K.W."/>
            <person name="Cichocki N."/>
            <person name="Veneault-Fourrey C."/>
            <person name="LaButti K."/>
            <person name="Lindquist E.A."/>
            <person name="Lipzen A."/>
            <person name="Lundell T."/>
            <person name="Morin E."/>
            <person name="Murat C."/>
            <person name="Riley R."/>
            <person name="Ohm R."/>
            <person name="Sun H."/>
            <person name="Tunlid A."/>
            <person name="Henrissat B."/>
            <person name="Grigoriev I.V."/>
            <person name="Hibbett D.S."/>
            <person name="Martin F."/>
        </authorList>
    </citation>
    <scope>NUCLEOTIDE SEQUENCE [LARGE SCALE GENOMIC DNA]</scope>
    <source>
        <strain evidence="10 11">SS14</strain>
    </source>
</reference>
<dbReference type="InterPro" id="IPR011009">
    <property type="entry name" value="Kinase-like_dom_sf"/>
</dbReference>
<gene>
    <name evidence="10" type="ORF">M422DRAFT_262921</name>
</gene>
<evidence type="ECO:0000313" key="10">
    <source>
        <dbReference type="EMBL" id="KIJ34959.1"/>
    </source>
</evidence>
<evidence type="ECO:0000256" key="4">
    <source>
        <dbReference type="ARBA" id="ARBA00022777"/>
    </source>
</evidence>
<keyword evidence="3 6" id="KW-0547">Nucleotide-binding</keyword>
<keyword evidence="5 6" id="KW-0067">ATP-binding</keyword>
<dbReference type="InterPro" id="IPR000719">
    <property type="entry name" value="Prot_kinase_dom"/>
</dbReference>
<name>A0A0C9UJC0_SPHS4</name>
<evidence type="ECO:0000256" key="7">
    <source>
        <dbReference type="RuleBase" id="RU000304"/>
    </source>
</evidence>
<dbReference type="Pfam" id="PF00069">
    <property type="entry name" value="Pkinase"/>
    <property type="match status" value="1"/>
</dbReference>
<dbReference type="SMART" id="SM00220">
    <property type="entry name" value="S_TKc"/>
    <property type="match status" value="1"/>
</dbReference>
<dbReference type="GO" id="GO:0034045">
    <property type="term" value="C:phagophore assembly site membrane"/>
    <property type="evidence" value="ECO:0007669"/>
    <property type="project" value="TreeGrafter"/>
</dbReference>
<evidence type="ECO:0000313" key="11">
    <source>
        <dbReference type="Proteomes" id="UP000054279"/>
    </source>
</evidence>
<evidence type="ECO:0000256" key="5">
    <source>
        <dbReference type="ARBA" id="ARBA00022840"/>
    </source>
</evidence>
<dbReference type="SUPFAM" id="SSF56112">
    <property type="entry name" value="Protein kinase-like (PK-like)"/>
    <property type="match status" value="1"/>
</dbReference>
<dbReference type="InterPro" id="IPR045269">
    <property type="entry name" value="Atg1-like"/>
</dbReference>
<keyword evidence="7" id="KW-0723">Serine/threonine-protein kinase</keyword>
<accession>A0A0C9UJC0</accession>
<sequence length="482" mass="55770">MPDVWNRPNPEFPGVQNSWVDRNRKVPRPLQAEVRPFNREGHRALAPLTRNSPLYRRSYAHKHFQPSLRDDPNYGLAGRVFKLRREVGHRGYGGVATHNEAFVPSNRGYGVVHRNQQVWGHGERRRTMFGDEFRVGFNRLVSGHSVRCFFTDNICLDKKLGEGGNGTVLRCYFRDSPHPYAIKLSRHDVHAASLETECENLEALSRLAPDCIVPFIGRVYDRRHIEQEDVERYHGRRVAPPPIASIVLQYMPHGDFGSLTSLLSRSYAFSDRGTPHPEVARFYIVDILMKLYGIHQAGYFHGDVKPANMMMTPEGRVLLADFGTARVDFRDNWSEGVAGTFCLMAPELFTYVFEGFQDYAGPRTYADLWSVGVILHWLIFGYSPYNGSAEEEIYRDLNAFVREQRWPEIDPSDLLARHKWEALRFIKKLLVWSPYSRPTWNDIINDSYVHDQWIMMKTGTLRAPLVHHNGRWMPTPEWDSLL</sequence>
<dbReference type="EMBL" id="KN837194">
    <property type="protein sequence ID" value="KIJ34959.1"/>
    <property type="molecule type" value="Genomic_DNA"/>
</dbReference>
<dbReference type="InterPro" id="IPR017441">
    <property type="entry name" value="Protein_kinase_ATP_BS"/>
</dbReference>
<dbReference type="GO" id="GO:0000422">
    <property type="term" value="P:autophagy of mitochondrion"/>
    <property type="evidence" value="ECO:0007669"/>
    <property type="project" value="TreeGrafter"/>
</dbReference>
<dbReference type="InterPro" id="IPR008271">
    <property type="entry name" value="Ser/Thr_kinase_AS"/>
</dbReference>
<dbReference type="GO" id="GO:0005776">
    <property type="term" value="C:autophagosome"/>
    <property type="evidence" value="ECO:0007669"/>
    <property type="project" value="TreeGrafter"/>
</dbReference>
<dbReference type="OrthoDB" id="193860at2759"/>
<protein>
    <recommendedName>
        <fullName evidence="1">non-specific serine/threonine protein kinase</fullName>
        <ecNumber evidence="1">2.7.11.1</ecNumber>
    </recommendedName>
</protein>
<dbReference type="GO" id="GO:0042594">
    <property type="term" value="P:response to starvation"/>
    <property type="evidence" value="ECO:0007669"/>
    <property type="project" value="TreeGrafter"/>
</dbReference>
<evidence type="ECO:0000256" key="6">
    <source>
        <dbReference type="PROSITE-ProRule" id="PRU10141"/>
    </source>
</evidence>
<feature type="region of interest" description="Disordered" evidence="8">
    <location>
        <begin position="1"/>
        <end position="26"/>
    </location>
</feature>
<keyword evidence="11" id="KW-1185">Reference proteome</keyword>
<dbReference type="HOGENOM" id="CLU_044630_0_0_1"/>
<dbReference type="GO" id="GO:0034727">
    <property type="term" value="P:piecemeal microautophagy of the nucleus"/>
    <property type="evidence" value="ECO:0007669"/>
    <property type="project" value="TreeGrafter"/>
</dbReference>
<evidence type="ECO:0000256" key="2">
    <source>
        <dbReference type="ARBA" id="ARBA00022679"/>
    </source>
</evidence>
<evidence type="ECO:0000256" key="3">
    <source>
        <dbReference type="ARBA" id="ARBA00022741"/>
    </source>
</evidence>
<feature type="binding site" evidence="6">
    <location>
        <position position="183"/>
    </location>
    <ligand>
        <name>ATP</name>
        <dbReference type="ChEBI" id="CHEBI:30616"/>
    </ligand>
</feature>
<dbReference type="PANTHER" id="PTHR24348">
    <property type="entry name" value="SERINE/THREONINE-PROTEIN KINASE UNC-51-RELATED"/>
    <property type="match status" value="1"/>
</dbReference>
<dbReference type="EC" id="2.7.11.1" evidence="1"/>
<dbReference type="Gene3D" id="1.10.510.10">
    <property type="entry name" value="Transferase(Phosphotransferase) domain 1"/>
    <property type="match status" value="1"/>
</dbReference>
<evidence type="ECO:0000259" key="9">
    <source>
        <dbReference type="PROSITE" id="PS50011"/>
    </source>
</evidence>
<proteinExistence type="inferred from homology"/>
<dbReference type="Proteomes" id="UP000054279">
    <property type="component" value="Unassembled WGS sequence"/>
</dbReference>
<dbReference type="PROSITE" id="PS00107">
    <property type="entry name" value="PROTEIN_KINASE_ATP"/>
    <property type="match status" value="1"/>
</dbReference>
<dbReference type="GO" id="GO:0010506">
    <property type="term" value="P:regulation of autophagy"/>
    <property type="evidence" value="ECO:0007669"/>
    <property type="project" value="InterPro"/>
</dbReference>
<dbReference type="GO" id="GO:0000045">
    <property type="term" value="P:autophagosome assembly"/>
    <property type="evidence" value="ECO:0007669"/>
    <property type="project" value="TreeGrafter"/>
</dbReference>
<keyword evidence="2" id="KW-0808">Transferase</keyword>
<keyword evidence="4" id="KW-0418">Kinase</keyword>
<dbReference type="GO" id="GO:0005524">
    <property type="term" value="F:ATP binding"/>
    <property type="evidence" value="ECO:0007669"/>
    <property type="project" value="UniProtKB-UniRule"/>
</dbReference>
<organism evidence="10 11">
    <name type="scientific">Sphaerobolus stellatus (strain SS14)</name>
    <dbReference type="NCBI Taxonomy" id="990650"/>
    <lineage>
        <taxon>Eukaryota</taxon>
        <taxon>Fungi</taxon>
        <taxon>Dikarya</taxon>
        <taxon>Basidiomycota</taxon>
        <taxon>Agaricomycotina</taxon>
        <taxon>Agaricomycetes</taxon>
        <taxon>Phallomycetidae</taxon>
        <taxon>Geastrales</taxon>
        <taxon>Sphaerobolaceae</taxon>
        <taxon>Sphaerobolus</taxon>
    </lineage>
</organism>